<dbReference type="Proteomes" id="UP000737171">
    <property type="component" value="Unassembled WGS sequence"/>
</dbReference>
<proteinExistence type="predicted"/>
<protein>
    <submittedName>
        <fullName evidence="4">ABC transporter substrate-binding protein</fullName>
    </submittedName>
</protein>
<evidence type="ECO:0000256" key="2">
    <source>
        <dbReference type="SAM" id="SignalP"/>
    </source>
</evidence>
<feature type="chain" id="PRO_5047386800" evidence="2">
    <location>
        <begin position="24"/>
        <end position="277"/>
    </location>
</feature>
<dbReference type="Gene3D" id="3.40.50.1980">
    <property type="entry name" value="Nitrogenase molybdenum iron protein domain"/>
    <property type="match status" value="2"/>
</dbReference>
<dbReference type="PANTHER" id="PTHR30535:SF34">
    <property type="entry name" value="MOLYBDATE-BINDING PROTEIN MOLA"/>
    <property type="match status" value="1"/>
</dbReference>
<dbReference type="InterPro" id="IPR002491">
    <property type="entry name" value="ABC_transptr_periplasmic_BD"/>
</dbReference>
<reference evidence="4 5" key="1">
    <citation type="submission" date="2020-05" db="EMBL/GenBank/DDBJ databases">
        <title>Aquincola sp. isolate from soil.</title>
        <authorList>
            <person name="Han J."/>
            <person name="Kim D.-U."/>
        </authorList>
    </citation>
    <scope>NUCLEOTIDE SEQUENCE [LARGE SCALE GENOMIC DNA]</scope>
    <source>
        <strain evidence="4 5">S2</strain>
    </source>
</reference>
<dbReference type="PANTHER" id="PTHR30535">
    <property type="entry name" value="VITAMIN B12-BINDING PROTEIN"/>
    <property type="match status" value="1"/>
</dbReference>
<dbReference type="SUPFAM" id="SSF53807">
    <property type="entry name" value="Helical backbone' metal receptor"/>
    <property type="match status" value="1"/>
</dbReference>
<keyword evidence="1 2" id="KW-0732">Signal</keyword>
<dbReference type="RefSeq" id="WP_173129541.1">
    <property type="nucleotide sequence ID" value="NZ_JABRWJ010000008.1"/>
</dbReference>
<dbReference type="NCBIfam" id="NF038402">
    <property type="entry name" value="TroA_like"/>
    <property type="match status" value="1"/>
</dbReference>
<keyword evidence="5" id="KW-1185">Reference proteome</keyword>
<comment type="caution">
    <text evidence="4">The sequence shown here is derived from an EMBL/GenBank/DDBJ whole genome shotgun (WGS) entry which is preliminary data.</text>
</comment>
<evidence type="ECO:0000313" key="4">
    <source>
        <dbReference type="EMBL" id="NRF70468.1"/>
    </source>
</evidence>
<evidence type="ECO:0000256" key="1">
    <source>
        <dbReference type="ARBA" id="ARBA00022729"/>
    </source>
</evidence>
<dbReference type="PROSITE" id="PS50983">
    <property type="entry name" value="FE_B12_PBP"/>
    <property type="match status" value="1"/>
</dbReference>
<accession>A0ABX2EPG0</accession>
<sequence length="277" mass="30202">MLAQLLRLILVALLASAAPWSLAAGPQRIVSLLPSLTESVCALGACERLVGIDRYSNWPDAVLQLPRLGGLDDAQIERIVALKPDLVLAAPSARVIDRLQALGLDVRVLRSETHEDVRHSLHELERLLQLPGRAEPLWQRIQARIDAAAARVPPAVRGQRVYFEIDSSGYAAGAASFIGETLARLGLANAVPAALGPFPRLNPEWVPRHSPDILMAVDRDLATMPQRPGWQSLPALRQGRHCGFPHARYELLIRPGPRLGEAAELLADCLQRLPAKP</sequence>
<feature type="domain" description="Fe/B12 periplasmic-binding" evidence="3">
    <location>
        <begin position="28"/>
        <end position="277"/>
    </location>
</feature>
<dbReference type="InterPro" id="IPR050902">
    <property type="entry name" value="ABC_Transporter_SBP"/>
</dbReference>
<dbReference type="Pfam" id="PF01497">
    <property type="entry name" value="Peripla_BP_2"/>
    <property type="match status" value="1"/>
</dbReference>
<feature type="signal peptide" evidence="2">
    <location>
        <begin position="1"/>
        <end position="23"/>
    </location>
</feature>
<name>A0ABX2EPG0_9BURK</name>
<evidence type="ECO:0000313" key="5">
    <source>
        <dbReference type="Proteomes" id="UP000737171"/>
    </source>
</evidence>
<organism evidence="4 5">
    <name type="scientific">Pseudaquabacterium terrae</name>
    <dbReference type="NCBI Taxonomy" id="2732868"/>
    <lineage>
        <taxon>Bacteria</taxon>
        <taxon>Pseudomonadati</taxon>
        <taxon>Pseudomonadota</taxon>
        <taxon>Betaproteobacteria</taxon>
        <taxon>Burkholderiales</taxon>
        <taxon>Sphaerotilaceae</taxon>
        <taxon>Pseudaquabacterium</taxon>
    </lineage>
</organism>
<evidence type="ECO:0000259" key="3">
    <source>
        <dbReference type="PROSITE" id="PS50983"/>
    </source>
</evidence>
<dbReference type="EMBL" id="JABRWJ010000008">
    <property type="protein sequence ID" value="NRF70468.1"/>
    <property type="molecule type" value="Genomic_DNA"/>
</dbReference>
<gene>
    <name evidence="4" type="ORF">HLB44_26015</name>
</gene>
<dbReference type="InterPro" id="IPR054828">
    <property type="entry name" value="Vit_B12_bind_prot"/>
</dbReference>